<evidence type="ECO:0000256" key="2">
    <source>
        <dbReference type="ARBA" id="ARBA00022970"/>
    </source>
</evidence>
<dbReference type="EMBL" id="JAHXDN010000001">
    <property type="protein sequence ID" value="MBW4706328.1"/>
    <property type="molecule type" value="Genomic_DNA"/>
</dbReference>
<dbReference type="InterPro" id="IPR028081">
    <property type="entry name" value="Leu-bd"/>
</dbReference>
<accession>A0A9X1FSY1</accession>
<dbReference type="PANTHER" id="PTHR30483">
    <property type="entry name" value="LEUCINE-SPECIFIC-BINDING PROTEIN"/>
    <property type="match status" value="1"/>
</dbReference>
<evidence type="ECO:0000313" key="5">
    <source>
        <dbReference type="EMBL" id="MBW4706328.1"/>
    </source>
</evidence>
<dbReference type="CDD" id="cd06337">
    <property type="entry name" value="PBP1_ABC_ligand_binding-like"/>
    <property type="match status" value="1"/>
</dbReference>
<gene>
    <name evidence="5" type="ORF">KX928_00850</name>
</gene>
<name>A0A9X1FSY1_9RHOB</name>
<evidence type="ECO:0000256" key="1">
    <source>
        <dbReference type="ARBA" id="ARBA00022729"/>
    </source>
</evidence>
<feature type="chain" id="PRO_5040978602" evidence="3">
    <location>
        <begin position="21"/>
        <end position="411"/>
    </location>
</feature>
<keyword evidence="1 3" id="KW-0732">Signal</keyword>
<evidence type="ECO:0000259" key="4">
    <source>
        <dbReference type="Pfam" id="PF13458"/>
    </source>
</evidence>
<keyword evidence="2" id="KW-0813">Transport</keyword>
<dbReference type="GO" id="GO:0006865">
    <property type="term" value="P:amino acid transport"/>
    <property type="evidence" value="ECO:0007669"/>
    <property type="project" value="UniProtKB-KW"/>
</dbReference>
<dbReference type="InterPro" id="IPR051010">
    <property type="entry name" value="BCAA_transport"/>
</dbReference>
<organism evidence="5 6">
    <name type="scientific">Roseobacter insulae</name>
    <dbReference type="NCBI Taxonomy" id="2859783"/>
    <lineage>
        <taxon>Bacteria</taxon>
        <taxon>Pseudomonadati</taxon>
        <taxon>Pseudomonadota</taxon>
        <taxon>Alphaproteobacteria</taxon>
        <taxon>Rhodobacterales</taxon>
        <taxon>Roseobacteraceae</taxon>
        <taxon>Roseobacter</taxon>
    </lineage>
</organism>
<protein>
    <submittedName>
        <fullName evidence="5">ABC transporter substrate-binding protein</fullName>
    </submittedName>
</protein>
<comment type="caution">
    <text evidence="5">The sequence shown here is derived from an EMBL/GenBank/DDBJ whole genome shotgun (WGS) entry which is preliminary data.</text>
</comment>
<sequence>MLGGLAGTAAIPALASPALAQNNSLKIGFVQPETGPLAEVASGNAFVLENLRQALAGGLQVDGGQTRNVEIVVRDSQSNSNRASEVAADLILGEEVDIMCAAIHPLTVTPVADQCELNGVPLISSITPWETQFYGRGATDDAPFSYQLHQFWGFGEITNTFIDIWNQLDTNKVVGGLWPNNPDGVGFAQGFTPILEERGFTVIDPGRYQDLTDDFSAIIRMFLENEVEIVTGVVLPPDWTTFWTQAAQQGLSVKAATTAAALAFPGTAEQLGPLAQNHSFDLFWHPSFPFESSVTGQSAADYAAAFEEQTGRQWIQPIGTVHSVFETAIDALKRSGGGDWEATREAMFATNLNTIQGPIVAGSGPVPNAVITPLTGAQWRQSDGPFDFEAVIVSNIAADGVDAGGTVQATA</sequence>
<evidence type="ECO:0000256" key="3">
    <source>
        <dbReference type="SAM" id="SignalP"/>
    </source>
</evidence>
<evidence type="ECO:0000313" key="6">
    <source>
        <dbReference type="Proteomes" id="UP001138661"/>
    </source>
</evidence>
<feature type="signal peptide" evidence="3">
    <location>
        <begin position="1"/>
        <end position="20"/>
    </location>
</feature>
<feature type="domain" description="Leucine-binding protein" evidence="4">
    <location>
        <begin position="25"/>
        <end position="380"/>
    </location>
</feature>
<dbReference type="Pfam" id="PF13458">
    <property type="entry name" value="Peripla_BP_6"/>
    <property type="match status" value="1"/>
</dbReference>
<dbReference type="AlphaFoldDB" id="A0A9X1FSY1"/>
<proteinExistence type="predicted"/>
<dbReference type="Proteomes" id="UP001138661">
    <property type="component" value="Unassembled WGS sequence"/>
</dbReference>
<dbReference type="PANTHER" id="PTHR30483:SF6">
    <property type="entry name" value="PERIPLASMIC BINDING PROTEIN OF ABC TRANSPORTER FOR NATURAL AMINO ACIDS"/>
    <property type="match status" value="1"/>
</dbReference>
<reference evidence="5" key="1">
    <citation type="submission" date="2021-07" db="EMBL/GenBank/DDBJ databases">
        <title>Roseobacter insulae sp. nov., isolated from a tidal flat.</title>
        <authorList>
            <person name="Park S."/>
            <person name="Yoon J.-H."/>
        </authorList>
    </citation>
    <scope>NUCLEOTIDE SEQUENCE</scope>
    <source>
        <strain evidence="5">YSTF-M11</strain>
    </source>
</reference>
<keyword evidence="6" id="KW-1185">Reference proteome</keyword>
<keyword evidence="2" id="KW-0029">Amino-acid transport</keyword>